<evidence type="ECO:0000259" key="1">
    <source>
        <dbReference type="Pfam" id="PF19266"/>
    </source>
</evidence>
<dbReference type="AlphaFoldDB" id="A0A5K7SGI3"/>
<dbReference type="Proteomes" id="UP001193389">
    <property type="component" value="Chromosome"/>
</dbReference>
<gene>
    <name evidence="2" type="ORF">AQPE_4905</name>
</gene>
<dbReference type="InterPro" id="IPR045361">
    <property type="entry name" value="CIS_tube_prot_N"/>
</dbReference>
<feature type="domain" description="Contractile injection system tube protein N-terminal" evidence="1">
    <location>
        <begin position="3"/>
        <end position="155"/>
    </location>
</feature>
<proteinExistence type="predicted"/>
<organism evidence="2 3">
    <name type="scientific">Aquipluma nitroreducens</name>
    <dbReference type="NCBI Taxonomy" id="2010828"/>
    <lineage>
        <taxon>Bacteria</taxon>
        <taxon>Pseudomonadati</taxon>
        <taxon>Bacteroidota</taxon>
        <taxon>Bacteroidia</taxon>
        <taxon>Marinilabiliales</taxon>
        <taxon>Prolixibacteraceae</taxon>
        <taxon>Aquipluma</taxon>
    </lineage>
</organism>
<sequence>MGELTKMKIVAFKDPDYTSRVGEYDVLVNPENYKLKNEQQYSTSDTTNGSSVQTAKYKGGGSGLFEIVFFFDGTGIISKNKVDDQIKEVKELIYQYNGDIHEPNFLRVYWGTQSLFHGRLKSWNVNYTMLDMDGSPLRAEATAVLIASESAKKKALEEKKNSSDLTHVRTVFDGDNLPLMCQRIYGDSSYYLKVAQVNDLTNFRAIKPGDKIFFPPVI</sequence>
<keyword evidence="3" id="KW-1185">Reference proteome</keyword>
<accession>A0A5K7SGI3</accession>
<reference evidence="2" key="1">
    <citation type="journal article" date="2020" name="Int. J. Syst. Evol. Microbiol.">
        <title>Aquipluma nitroreducens gen. nov. sp. nov., a novel facultatively anaerobic bacterium isolated from a freshwater lake.</title>
        <authorList>
            <person name="Watanabe M."/>
            <person name="Kojima H."/>
            <person name="Fukui M."/>
        </authorList>
    </citation>
    <scope>NUCLEOTIDE SEQUENCE</scope>
    <source>
        <strain evidence="2">MeG22</strain>
    </source>
</reference>
<name>A0A5K7SGI3_9BACT</name>
<dbReference type="Pfam" id="PF19266">
    <property type="entry name" value="CIS_tube"/>
    <property type="match status" value="1"/>
</dbReference>
<dbReference type="RefSeq" id="WP_318348817.1">
    <property type="nucleotide sequence ID" value="NZ_AP018694.1"/>
</dbReference>
<dbReference type="KEGG" id="anf:AQPE_4905"/>
<evidence type="ECO:0000313" key="3">
    <source>
        <dbReference type="Proteomes" id="UP001193389"/>
    </source>
</evidence>
<evidence type="ECO:0000313" key="2">
    <source>
        <dbReference type="EMBL" id="BBE20711.1"/>
    </source>
</evidence>
<dbReference type="EMBL" id="AP018694">
    <property type="protein sequence ID" value="BBE20711.1"/>
    <property type="molecule type" value="Genomic_DNA"/>
</dbReference>
<protein>
    <recommendedName>
        <fullName evidence="1">Contractile injection system tube protein N-terminal domain-containing protein</fullName>
    </recommendedName>
</protein>